<reference evidence="2 3" key="1">
    <citation type="submission" date="2011-11" db="EMBL/GenBank/DDBJ databases">
        <title>The Genome Sequence of Dialister succinatiphilus YIT 11850.</title>
        <authorList>
            <consortium name="The Broad Institute Genome Sequencing Platform"/>
            <person name="Earl A."/>
            <person name="Ward D."/>
            <person name="Feldgarden M."/>
            <person name="Gevers D."/>
            <person name="Morotomi M."/>
            <person name="Young S.K."/>
            <person name="Zeng Q."/>
            <person name="Gargeya S."/>
            <person name="Fitzgerald M."/>
            <person name="Haas B."/>
            <person name="Abouelleil A."/>
            <person name="Alvarado L."/>
            <person name="Arachchi H.M."/>
            <person name="Berlin A."/>
            <person name="Brown A."/>
            <person name="Chapman S.B."/>
            <person name="Dunbar C."/>
            <person name="Gearin G."/>
            <person name="Goldberg J."/>
            <person name="Griggs A."/>
            <person name="Gujja S."/>
            <person name="Heiman D."/>
            <person name="Howarth C."/>
            <person name="Lui A."/>
            <person name="MacDonald P.J.P."/>
            <person name="Montmayeur A."/>
            <person name="Murphy C."/>
            <person name="Neiman D."/>
            <person name="Pearson M."/>
            <person name="Priest M."/>
            <person name="Roberts A."/>
            <person name="Saif S."/>
            <person name="Shea T."/>
            <person name="Sisk P."/>
            <person name="Stolte C."/>
            <person name="Sykes S."/>
            <person name="Wortman J."/>
            <person name="Nusbaum C."/>
            <person name="Birren B."/>
        </authorList>
    </citation>
    <scope>NUCLEOTIDE SEQUENCE [LARGE SCALE GENOMIC DNA]</scope>
    <source>
        <strain evidence="2 3">YIT 11850</strain>
    </source>
</reference>
<evidence type="ECO:0000313" key="2">
    <source>
        <dbReference type="EMBL" id="EHO62665.1"/>
    </source>
</evidence>
<sequence>MKISIKMNRGKVMIFKTDSTWFTAVIIDLGCILLVGISFFYNFIKKIKNPLFYLIPASLFLLSGVQCSMLQVLWATNITTLISGFGHNINSRIIIISFGILMLSDLCAGGLYYEYNLKMVPAGNYWNRKHLKWLVYLILLILANLSYLYLWREVFWVMPEILYNAFLHN</sequence>
<feature type="transmembrane region" description="Helical" evidence="1">
    <location>
        <begin position="133"/>
        <end position="151"/>
    </location>
</feature>
<dbReference type="EMBL" id="ADLT01000046">
    <property type="protein sequence ID" value="EHO62665.1"/>
    <property type="molecule type" value="Genomic_DNA"/>
</dbReference>
<protein>
    <submittedName>
        <fullName evidence="2">Uncharacterized protein</fullName>
    </submittedName>
</protein>
<dbReference type="HOGENOM" id="CLU_1575983_0_0_9"/>
<keyword evidence="1" id="KW-0472">Membrane</keyword>
<evidence type="ECO:0000256" key="1">
    <source>
        <dbReference type="SAM" id="Phobius"/>
    </source>
</evidence>
<evidence type="ECO:0000313" key="3">
    <source>
        <dbReference type="Proteomes" id="UP000003277"/>
    </source>
</evidence>
<organism evidence="2 3">
    <name type="scientific">Dialister succinatiphilus YIT 11850</name>
    <dbReference type="NCBI Taxonomy" id="742743"/>
    <lineage>
        <taxon>Bacteria</taxon>
        <taxon>Bacillati</taxon>
        <taxon>Bacillota</taxon>
        <taxon>Negativicutes</taxon>
        <taxon>Veillonellales</taxon>
        <taxon>Veillonellaceae</taxon>
        <taxon>Dialister</taxon>
    </lineage>
</organism>
<gene>
    <name evidence="2" type="ORF">HMPREF9453_01414</name>
</gene>
<proteinExistence type="predicted"/>
<comment type="caution">
    <text evidence="2">The sequence shown here is derived from an EMBL/GenBank/DDBJ whole genome shotgun (WGS) entry which is preliminary data.</text>
</comment>
<keyword evidence="3" id="KW-1185">Reference proteome</keyword>
<dbReference type="AlphaFoldDB" id="H1D1C6"/>
<feature type="transmembrane region" description="Helical" evidence="1">
    <location>
        <begin position="21"/>
        <end position="44"/>
    </location>
</feature>
<name>H1D1C6_9FIRM</name>
<feature type="transmembrane region" description="Helical" evidence="1">
    <location>
        <begin position="50"/>
        <end position="73"/>
    </location>
</feature>
<keyword evidence="1" id="KW-0812">Transmembrane</keyword>
<keyword evidence="1" id="KW-1133">Transmembrane helix</keyword>
<feature type="transmembrane region" description="Helical" evidence="1">
    <location>
        <begin position="93"/>
        <end position="113"/>
    </location>
</feature>
<dbReference type="Proteomes" id="UP000003277">
    <property type="component" value="Unassembled WGS sequence"/>
</dbReference>
<accession>H1D1C6</accession>